<dbReference type="SMART" id="SM00342">
    <property type="entry name" value="HTH_ARAC"/>
    <property type="match status" value="1"/>
</dbReference>
<dbReference type="Proteomes" id="UP000034392">
    <property type="component" value="Chromosome"/>
</dbReference>
<keyword evidence="2" id="KW-0238">DNA-binding</keyword>
<dbReference type="InterPro" id="IPR050204">
    <property type="entry name" value="AraC_XylS_family_regulators"/>
</dbReference>
<proteinExistence type="predicted"/>
<name>A0A0F7KSR8_9SPHN</name>
<evidence type="ECO:0000313" key="4">
    <source>
        <dbReference type="EMBL" id="AKH43453.1"/>
    </source>
</evidence>
<reference evidence="4" key="1">
    <citation type="submission" date="2015-05" db="EMBL/GenBank/DDBJ databases">
        <title>The complete genome of Altererythrobacter atlanticus strain 26DY36.</title>
        <authorList>
            <person name="Wu Y.-H."/>
            <person name="Cheng H."/>
            <person name="Wu X.-W."/>
        </authorList>
    </citation>
    <scope>NUCLEOTIDE SEQUENCE [LARGE SCALE GENOMIC DNA]</scope>
    <source>
        <strain evidence="4">26DY36</strain>
    </source>
</reference>
<evidence type="ECO:0000256" key="3">
    <source>
        <dbReference type="ARBA" id="ARBA00023163"/>
    </source>
</evidence>
<dbReference type="PROSITE" id="PS01124">
    <property type="entry name" value="HTH_ARAC_FAMILY_2"/>
    <property type="match status" value="1"/>
</dbReference>
<keyword evidence="1" id="KW-0805">Transcription regulation</keyword>
<dbReference type="OrthoDB" id="2559672at2"/>
<evidence type="ECO:0000256" key="1">
    <source>
        <dbReference type="ARBA" id="ARBA00023015"/>
    </source>
</evidence>
<dbReference type="RefSeq" id="WP_053833561.1">
    <property type="nucleotide sequence ID" value="NZ_CP011452.2"/>
</dbReference>
<accession>A0A0F7KSR8</accession>
<dbReference type="Gene3D" id="1.10.10.60">
    <property type="entry name" value="Homeodomain-like"/>
    <property type="match status" value="1"/>
</dbReference>
<dbReference type="PANTHER" id="PTHR46796">
    <property type="entry name" value="HTH-TYPE TRANSCRIPTIONAL ACTIVATOR RHAS-RELATED"/>
    <property type="match status" value="1"/>
</dbReference>
<dbReference type="GO" id="GO:0003700">
    <property type="term" value="F:DNA-binding transcription factor activity"/>
    <property type="evidence" value="ECO:0007669"/>
    <property type="project" value="InterPro"/>
</dbReference>
<gene>
    <name evidence="4" type="ORF">WYH_02423</name>
</gene>
<organism evidence="4 5">
    <name type="scientific">Croceibacterium atlanticum</name>
    <dbReference type="NCBI Taxonomy" id="1267766"/>
    <lineage>
        <taxon>Bacteria</taxon>
        <taxon>Pseudomonadati</taxon>
        <taxon>Pseudomonadota</taxon>
        <taxon>Alphaproteobacteria</taxon>
        <taxon>Sphingomonadales</taxon>
        <taxon>Erythrobacteraceae</taxon>
        <taxon>Croceibacterium</taxon>
    </lineage>
</organism>
<dbReference type="KEGG" id="aay:WYH_02423"/>
<protein>
    <submittedName>
        <fullName evidence="4">Helix-turn-helix domain protein</fullName>
    </submittedName>
</protein>
<sequence length="303" mass="34411">MAEDFSINIQFYTLSEELQPYFTALYLFDITCPEGEYVQDCLHPEWAAMRFSEGVPPIGAVGSAPLKTQWPFVVSGPTSQPIHFRLLTSRTWGLGVLPAGWAKFVDGSARDFADRTVDGSGEAAFSIFTPILDIVRGVNAPQDEVAERINAYLMHHVGRPARHVRRVRACHDLMRDPGLRTVSELGERLGISSRSLERLCARYFGFPPKLMLRRQRFIRSLAQFMLNGHHSWSEAIDDQYHDQSQFVRDFRSFMGMTPSEYADSPHPIIERIMSQRMADQGAAPRTDLPTILRYRPDGLRHGL</sequence>
<dbReference type="STRING" id="1267766.WYH_02423"/>
<keyword evidence="5" id="KW-1185">Reference proteome</keyword>
<evidence type="ECO:0000313" key="5">
    <source>
        <dbReference type="Proteomes" id="UP000034392"/>
    </source>
</evidence>
<dbReference type="EMBL" id="CP011452">
    <property type="protein sequence ID" value="AKH43453.1"/>
    <property type="molecule type" value="Genomic_DNA"/>
</dbReference>
<dbReference type="Pfam" id="PF12833">
    <property type="entry name" value="HTH_18"/>
    <property type="match status" value="1"/>
</dbReference>
<dbReference type="GO" id="GO:0043565">
    <property type="term" value="F:sequence-specific DNA binding"/>
    <property type="evidence" value="ECO:0007669"/>
    <property type="project" value="InterPro"/>
</dbReference>
<dbReference type="PATRIC" id="fig|1267766.3.peg.2449"/>
<keyword evidence="3" id="KW-0804">Transcription</keyword>
<dbReference type="InterPro" id="IPR018060">
    <property type="entry name" value="HTH_AraC"/>
</dbReference>
<evidence type="ECO:0000256" key="2">
    <source>
        <dbReference type="ARBA" id="ARBA00023125"/>
    </source>
</evidence>
<dbReference type="AlphaFoldDB" id="A0A0F7KSR8"/>